<protein>
    <submittedName>
        <fullName evidence="1">Uncharacterized protein</fullName>
    </submittedName>
</protein>
<dbReference type="RefSeq" id="WP_135552118.1">
    <property type="nucleotide sequence ID" value="NZ_SPQQ01000016.1"/>
</dbReference>
<organism evidence="1 2">
    <name type="scientific">Desulfosporosinus fructosivorans</name>
    <dbReference type="NCBI Taxonomy" id="2018669"/>
    <lineage>
        <taxon>Bacteria</taxon>
        <taxon>Bacillati</taxon>
        <taxon>Bacillota</taxon>
        <taxon>Clostridia</taxon>
        <taxon>Eubacteriales</taxon>
        <taxon>Desulfitobacteriaceae</taxon>
        <taxon>Desulfosporosinus</taxon>
    </lineage>
</organism>
<comment type="caution">
    <text evidence="1">The sequence shown here is derived from an EMBL/GenBank/DDBJ whole genome shotgun (WGS) entry which is preliminary data.</text>
</comment>
<accession>A0A4Z0R005</accession>
<sequence>MIQGLLGRNWDEVKLELESIGKPYAFQITSPHGKMKAWGSCRVVRVREIDGRVEVVLAYEKFSPSQP</sequence>
<evidence type="ECO:0000313" key="2">
    <source>
        <dbReference type="Proteomes" id="UP000298460"/>
    </source>
</evidence>
<proteinExistence type="predicted"/>
<gene>
    <name evidence="1" type="ORF">E4K67_26060</name>
</gene>
<name>A0A4Z0R005_9FIRM</name>
<dbReference type="AlphaFoldDB" id="A0A4Z0R005"/>
<dbReference type="OrthoDB" id="1798796at2"/>
<dbReference type="EMBL" id="SPQQ01000016">
    <property type="protein sequence ID" value="TGE35317.1"/>
    <property type="molecule type" value="Genomic_DNA"/>
</dbReference>
<evidence type="ECO:0000313" key="1">
    <source>
        <dbReference type="EMBL" id="TGE35317.1"/>
    </source>
</evidence>
<reference evidence="1 2" key="1">
    <citation type="submission" date="2019-03" db="EMBL/GenBank/DDBJ databases">
        <title>Draft Genome Sequence of Desulfosporosinus fructosivorans Strain 63.6F, Isolated from Marine Sediment in the Baltic Sea.</title>
        <authorList>
            <person name="Hausmann B."/>
            <person name="Vandieken V."/>
            <person name="Pjevac P."/>
            <person name="Schreck K."/>
            <person name="Herbold C.W."/>
            <person name="Loy A."/>
        </authorList>
    </citation>
    <scope>NUCLEOTIDE SEQUENCE [LARGE SCALE GENOMIC DNA]</scope>
    <source>
        <strain evidence="1 2">63.6F</strain>
    </source>
</reference>
<keyword evidence="2" id="KW-1185">Reference proteome</keyword>
<dbReference type="Proteomes" id="UP000298460">
    <property type="component" value="Unassembled WGS sequence"/>
</dbReference>